<dbReference type="InterPro" id="IPR033140">
    <property type="entry name" value="Lipase_GDXG_put_SER_AS"/>
</dbReference>
<dbReference type="PROSITE" id="PS01174">
    <property type="entry name" value="LIPASE_GDXG_SER"/>
    <property type="match status" value="1"/>
</dbReference>
<evidence type="ECO:0000256" key="1">
    <source>
        <dbReference type="ARBA" id="ARBA00010515"/>
    </source>
</evidence>
<keyword evidence="7" id="KW-1185">Reference proteome</keyword>
<dbReference type="GO" id="GO:0016787">
    <property type="term" value="F:hydrolase activity"/>
    <property type="evidence" value="ECO:0007669"/>
    <property type="project" value="UniProtKB-KW"/>
</dbReference>
<evidence type="ECO:0000256" key="2">
    <source>
        <dbReference type="ARBA" id="ARBA00022801"/>
    </source>
</evidence>
<reference evidence="6 7" key="1">
    <citation type="journal article" date="2018" name="Evol. Lett.">
        <title>Horizontal gene cluster transfer increased hallucinogenic mushroom diversity.</title>
        <authorList>
            <person name="Reynolds H.T."/>
            <person name="Vijayakumar V."/>
            <person name="Gluck-Thaler E."/>
            <person name="Korotkin H.B."/>
            <person name="Matheny P.B."/>
            <person name="Slot J.C."/>
        </authorList>
    </citation>
    <scope>NUCLEOTIDE SEQUENCE [LARGE SCALE GENOMIC DNA]</scope>
    <source>
        <strain evidence="6 7">2631</strain>
    </source>
</reference>
<feature type="domain" description="Alpha/beta hydrolase fold-3" evidence="5">
    <location>
        <begin position="6"/>
        <end position="126"/>
    </location>
</feature>
<feature type="region of interest" description="Disordered" evidence="4">
    <location>
        <begin position="683"/>
        <end position="703"/>
    </location>
</feature>
<keyword evidence="2" id="KW-0378">Hydrolase</keyword>
<evidence type="ECO:0000256" key="4">
    <source>
        <dbReference type="SAM" id="MobiDB-lite"/>
    </source>
</evidence>
<dbReference type="AlphaFoldDB" id="A0A409WFZ0"/>
<dbReference type="PANTHER" id="PTHR48081:SF5">
    <property type="entry name" value="ALPHA_BETA HYDROLASE FOLD-3 DOMAIN-CONTAINING PROTEIN"/>
    <property type="match status" value="1"/>
</dbReference>
<dbReference type="PANTHER" id="PTHR48081">
    <property type="entry name" value="AB HYDROLASE SUPERFAMILY PROTEIN C4A8.06C"/>
    <property type="match status" value="1"/>
</dbReference>
<feature type="active site" evidence="3">
    <location>
        <position position="81"/>
    </location>
</feature>
<feature type="compositionally biased region" description="Basic and acidic residues" evidence="4">
    <location>
        <begin position="428"/>
        <end position="442"/>
    </location>
</feature>
<evidence type="ECO:0000259" key="5">
    <source>
        <dbReference type="Pfam" id="PF07859"/>
    </source>
</evidence>
<feature type="region of interest" description="Disordered" evidence="4">
    <location>
        <begin position="200"/>
        <end position="220"/>
    </location>
</feature>
<protein>
    <recommendedName>
        <fullName evidence="5">Alpha/beta hydrolase fold-3 domain-containing protein</fullName>
    </recommendedName>
</protein>
<feature type="domain" description="Alpha/beta hydrolase fold-3" evidence="5">
    <location>
        <begin position="266"/>
        <end position="321"/>
    </location>
</feature>
<dbReference type="InterPro" id="IPR029058">
    <property type="entry name" value="AB_hydrolase_fold"/>
</dbReference>
<evidence type="ECO:0000313" key="7">
    <source>
        <dbReference type="Proteomes" id="UP000283269"/>
    </source>
</evidence>
<dbReference type="OrthoDB" id="1662883at2759"/>
<proteinExistence type="inferred from homology"/>
<comment type="similarity">
    <text evidence="1">Belongs to the 'GDXG' lipolytic enzyme family.</text>
</comment>
<dbReference type="EMBL" id="NHYD01003440">
    <property type="protein sequence ID" value="PPQ77403.1"/>
    <property type="molecule type" value="Genomic_DNA"/>
</dbReference>
<dbReference type="SUPFAM" id="SSF53474">
    <property type="entry name" value="alpha/beta-Hydrolases"/>
    <property type="match status" value="1"/>
</dbReference>
<dbReference type="InterPro" id="IPR013094">
    <property type="entry name" value="AB_hydrolase_3"/>
</dbReference>
<comment type="caution">
    <text evidence="6">The sequence shown here is derived from an EMBL/GenBank/DDBJ whole genome shotgun (WGS) entry which is preliminary data.</text>
</comment>
<evidence type="ECO:0000256" key="3">
    <source>
        <dbReference type="PROSITE-ProRule" id="PRU10038"/>
    </source>
</evidence>
<gene>
    <name evidence="6" type="ORF">CVT25_010985</name>
</gene>
<dbReference type="STRING" id="93625.A0A409WFZ0"/>
<feature type="compositionally biased region" description="Basic and acidic residues" evidence="4">
    <location>
        <begin position="233"/>
        <end position="252"/>
    </location>
</feature>
<sequence length="736" mass="82335">STIYIGGYFWGSINTHRYQILHYAQKFKGRAFAVNYRKAPQYPWPCALQDVLAAYLYLITPPPGAPHKAISHSKIVFAGDSAGGGLCLTTLTILRDLGLPMPAGAVLISPWVDLTHSFPSVMQNYDTDIIPKHGFLAKPSTSWPLPTRPQDHGGRVVPTVSNAPPNPGKADTLKPADGLVQREKEAGSDVYGPEHFVKSQQEMLDDSLSTPLLDSQDSEAQEKIFQDTIQNHKDDNQQRSHEEDLESWEPKPPKVLMENPHVVPLELRSQIQMYATTEQLTHPLVSPVLQGSLGNLPPLYIIAGDGEVLRDEIIYLAHKAAHPKDYPARTGVLRSRRQKENAEKFTEPTRVHLQVFDGMCHVLTVFMFTKSAKYAYRSIAEFIRHVTKYDEQHLRRNPFPELHRPPDDIPMEQDPELLRKGTRNPLKASKDGSMDNNDRDKPPGGSPSDKLGARNQETPTSDIRIYLQNETIIVQEATEPDADIISSGTSTTAEDDSNDSTQDIPGVLMIRERVDLHGKVRPMEPSERLAALQLGASEIGLLKEAPALRWAAGQDEWDRVYSKNAKRVLKQKARNEEKAKHMLQNAIEQGFVHTSYGGPNQNDHVVVKSERPLRKRTSLGKIQADRRWGPLDLEEERPPASAIAARRDTPEALALLKKHIYFTAPVTHLTIPKLKASDAFRAAFDPDDDPNKAPPQSASEEQTKARFIPVHGLRMWDNILRFLLELLFSLGVLADG</sequence>
<dbReference type="InterPro" id="IPR050300">
    <property type="entry name" value="GDXG_lipolytic_enzyme"/>
</dbReference>
<dbReference type="Proteomes" id="UP000283269">
    <property type="component" value="Unassembled WGS sequence"/>
</dbReference>
<feature type="region of interest" description="Disordered" evidence="4">
    <location>
        <begin position="477"/>
        <end position="503"/>
    </location>
</feature>
<feature type="region of interest" description="Disordered" evidence="4">
    <location>
        <begin position="397"/>
        <end position="464"/>
    </location>
</feature>
<name>A0A409WFZ0_PSICY</name>
<feature type="compositionally biased region" description="Low complexity" evidence="4">
    <location>
        <begin position="206"/>
        <end position="215"/>
    </location>
</feature>
<dbReference type="InParanoid" id="A0A409WFZ0"/>
<dbReference type="Gene3D" id="3.40.50.1820">
    <property type="entry name" value="alpha/beta hydrolase"/>
    <property type="match status" value="2"/>
</dbReference>
<accession>A0A409WFZ0</accession>
<organism evidence="6 7">
    <name type="scientific">Psilocybe cyanescens</name>
    <dbReference type="NCBI Taxonomy" id="93625"/>
    <lineage>
        <taxon>Eukaryota</taxon>
        <taxon>Fungi</taxon>
        <taxon>Dikarya</taxon>
        <taxon>Basidiomycota</taxon>
        <taxon>Agaricomycotina</taxon>
        <taxon>Agaricomycetes</taxon>
        <taxon>Agaricomycetidae</taxon>
        <taxon>Agaricales</taxon>
        <taxon>Agaricineae</taxon>
        <taxon>Strophariaceae</taxon>
        <taxon>Psilocybe</taxon>
    </lineage>
</organism>
<feature type="non-terminal residue" evidence="6">
    <location>
        <position position="1"/>
    </location>
</feature>
<evidence type="ECO:0000313" key="6">
    <source>
        <dbReference type="EMBL" id="PPQ77403.1"/>
    </source>
</evidence>
<feature type="region of interest" description="Disordered" evidence="4">
    <location>
        <begin position="233"/>
        <end position="256"/>
    </location>
</feature>
<dbReference type="Pfam" id="PF07859">
    <property type="entry name" value="Abhydrolase_3"/>
    <property type="match status" value="2"/>
</dbReference>